<evidence type="ECO:0000313" key="1">
    <source>
        <dbReference type="EMBL" id="KYQ56102.1"/>
    </source>
</evidence>
<dbReference type="AlphaFoldDB" id="A0A151X6W6"/>
<organism evidence="1 2">
    <name type="scientific">Mycetomoellerius zeteki</name>
    <dbReference type="NCBI Taxonomy" id="64791"/>
    <lineage>
        <taxon>Eukaryota</taxon>
        <taxon>Metazoa</taxon>
        <taxon>Ecdysozoa</taxon>
        <taxon>Arthropoda</taxon>
        <taxon>Hexapoda</taxon>
        <taxon>Insecta</taxon>
        <taxon>Pterygota</taxon>
        <taxon>Neoptera</taxon>
        <taxon>Endopterygota</taxon>
        <taxon>Hymenoptera</taxon>
        <taxon>Apocrita</taxon>
        <taxon>Aculeata</taxon>
        <taxon>Formicoidea</taxon>
        <taxon>Formicidae</taxon>
        <taxon>Myrmicinae</taxon>
        <taxon>Mycetomoellerius</taxon>
    </lineage>
</organism>
<gene>
    <name evidence="1" type="ORF">ALC60_04990</name>
</gene>
<keyword evidence="2" id="KW-1185">Reference proteome</keyword>
<reference evidence="1 2" key="1">
    <citation type="submission" date="2015-09" db="EMBL/GenBank/DDBJ databases">
        <title>Trachymyrmex zeteki WGS genome.</title>
        <authorList>
            <person name="Nygaard S."/>
            <person name="Hu H."/>
            <person name="Boomsma J."/>
            <person name="Zhang G."/>
        </authorList>
    </citation>
    <scope>NUCLEOTIDE SEQUENCE [LARGE SCALE GENOMIC DNA]</scope>
    <source>
        <strain evidence="1">Tzet28-1</strain>
        <tissue evidence="1">Whole body</tissue>
    </source>
</reference>
<proteinExistence type="predicted"/>
<protein>
    <submittedName>
        <fullName evidence="1">Uncharacterized protein</fullName>
    </submittedName>
</protein>
<name>A0A151X6W6_9HYME</name>
<evidence type="ECO:0000313" key="2">
    <source>
        <dbReference type="Proteomes" id="UP000075809"/>
    </source>
</evidence>
<sequence length="76" mass="8933">MPLSRRVHRRCTRNLSVRDTWHATLQHLRDKDDDFCTPLRVGGFEGACCLLLCLKKLNASCKKPIRDNREMLPRRI</sequence>
<dbReference type="EMBL" id="KQ982472">
    <property type="protein sequence ID" value="KYQ56102.1"/>
    <property type="molecule type" value="Genomic_DNA"/>
</dbReference>
<dbReference type="Proteomes" id="UP000075809">
    <property type="component" value="Unassembled WGS sequence"/>
</dbReference>
<accession>A0A151X6W6</accession>